<dbReference type="GO" id="GO:0008083">
    <property type="term" value="F:growth factor activity"/>
    <property type="evidence" value="ECO:0007669"/>
    <property type="project" value="UniProtKB-KW"/>
</dbReference>
<evidence type="ECO:0000256" key="3">
    <source>
        <dbReference type="ARBA" id="ARBA00022525"/>
    </source>
</evidence>
<dbReference type="GO" id="GO:0005576">
    <property type="term" value="C:extracellular region"/>
    <property type="evidence" value="ECO:0007669"/>
    <property type="project" value="UniProtKB-SubCell"/>
</dbReference>
<comment type="similarity">
    <text evidence="2 8">Belongs to the TGF-beta family.</text>
</comment>
<organism evidence="10 11">
    <name type="scientific">Cichlidogyrus casuarinus</name>
    <dbReference type="NCBI Taxonomy" id="1844966"/>
    <lineage>
        <taxon>Eukaryota</taxon>
        <taxon>Metazoa</taxon>
        <taxon>Spiralia</taxon>
        <taxon>Lophotrochozoa</taxon>
        <taxon>Platyhelminthes</taxon>
        <taxon>Monogenea</taxon>
        <taxon>Monopisthocotylea</taxon>
        <taxon>Dactylogyridea</taxon>
        <taxon>Ancyrocephalidae</taxon>
        <taxon>Cichlidogyrus</taxon>
    </lineage>
</organism>
<keyword evidence="7" id="KW-0325">Glycoprotein</keyword>
<dbReference type="Pfam" id="PF00019">
    <property type="entry name" value="TGF_beta"/>
    <property type="match status" value="1"/>
</dbReference>
<comment type="subcellular location">
    <subcellularLocation>
        <location evidence="1">Secreted</location>
    </subcellularLocation>
</comment>
<evidence type="ECO:0000259" key="9">
    <source>
        <dbReference type="PROSITE" id="PS51362"/>
    </source>
</evidence>
<sequence>ELSERVVTRRKRSVEAEQPRRRRRRWVRRRMQRNCQKRDLIVDFDKVGWSDWVIAPGVYNAGYCWGHCPFPLSSHYNATNHAIVLYLAHNSKAVDVRAPCCVPHKFAPLSLLHLDHEKRIVMELYEDMIVDGCSCR</sequence>
<dbReference type="InterPro" id="IPR015615">
    <property type="entry name" value="TGF-beta-rel"/>
</dbReference>
<dbReference type="Gene3D" id="2.10.90.10">
    <property type="entry name" value="Cystine-knot cytokines"/>
    <property type="match status" value="1"/>
</dbReference>
<dbReference type="PROSITE" id="PS00250">
    <property type="entry name" value="TGF_BETA_1"/>
    <property type="match status" value="1"/>
</dbReference>
<evidence type="ECO:0000256" key="7">
    <source>
        <dbReference type="ARBA" id="ARBA00023180"/>
    </source>
</evidence>
<name>A0ABD2PJ48_9PLAT</name>
<dbReference type="EMBL" id="JBJKFK010007940">
    <property type="protein sequence ID" value="KAL3307219.1"/>
    <property type="molecule type" value="Genomic_DNA"/>
</dbReference>
<evidence type="ECO:0000256" key="4">
    <source>
        <dbReference type="ARBA" id="ARBA00022729"/>
    </source>
</evidence>
<comment type="caution">
    <text evidence="10">The sequence shown here is derived from an EMBL/GenBank/DDBJ whole genome shotgun (WGS) entry which is preliminary data.</text>
</comment>
<keyword evidence="6" id="KW-1015">Disulfide bond</keyword>
<dbReference type="CDD" id="cd13756">
    <property type="entry name" value="TGF_beta_BMPs_GDFs"/>
    <property type="match status" value="1"/>
</dbReference>
<evidence type="ECO:0000256" key="5">
    <source>
        <dbReference type="ARBA" id="ARBA00023030"/>
    </source>
</evidence>
<dbReference type="PROSITE" id="PS51362">
    <property type="entry name" value="TGF_BETA_2"/>
    <property type="match status" value="1"/>
</dbReference>
<dbReference type="Proteomes" id="UP001626550">
    <property type="component" value="Unassembled WGS sequence"/>
</dbReference>
<evidence type="ECO:0000313" key="10">
    <source>
        <dbReference type="EMBL" id="KAL3307219.1"/>
    </source>
</evidence>
<dbReference type="AlphaFoldDB" id="A0ABD2PJ48"/>
<dbReference type="PANTHER" id="PTHR11848">
    <property type="entry name" value="TGF-BETA FAMILY"/>
    <property type="match status" value="1"/>
</dbReference>
<evidence type="ECO:0000256" key="2">
    <source>
        <dbReference type="ARBA" id="ARBA00006656"/>
    </source>
</evidence>
<proteinExistence type="inferred from homology"/>
<dbReference type="SMART" id="SM00204">
    <property type="entry name" value="TGFB"/>
    <property type="match status" value="1"/>
</dbReference>
<dbReference type="SUPFAM" id="SSF57501">
    <property type="entry name" value="Cystine-knot cytokines"/>
    <property type="match status" value="1"/>
</dbReference>
<keyword evidence="11" id="KW-1185">Reference proteome</keyword>
<feature type="domain" description="TGF-beta family profile" evidence="9">
    <location>
        <begin position="9"/>
        <end position="136"/>
    </location>
</feature>
<keyword evidence="3" id="KW-0964">Secreted</keyword>
<evidence type="ECO:0000256" key="6">
    <source>
        <dbReference type="ARBA" id="ARBA00023157"/>
    </source>
</evidence>
<protein>
    <submittedName>
        <fullName evidence="10">Bone morphogenetic protein 4</fullName>
    </submittedName>
</protein>
<evidence type="ECO:0000313" key="11">
    <source>
        <dbReference type="Proteomes" id="UP001626550"/>
    </source>
</evidence>
<gene>
    <name evidence="10" type="primary">BMP4</name>
    <name evidence="10" type="ORF">Ciccas_014274</name>
</gene>
<reference evidence="10 11" key="1">
    <citation type="submission" date="2024-11" db="EMBL/GenBank/DDBJ databases">
        <title>Adaptive evolution of stress response genes in parasites aligns with host niche diversity.</title>
        <authorList>
            <person name="Hahn C."/>
            <person name="Resl P."/>
        </authorList>
    </citation>
    <scope>NUCLEOTIDE SEQUENCE [LARGE SCALE GENOMIC DNA]</scope>
    <source>
        <strain evidence="10">EGGRZ-B1_66</strain>
        <tissue evidence="10">Body</tissue>
    </source>
</reference>
<evidence type="ECO:0000256" key="8">
    <source>
        <dbReference type="RuleBase" id="RU000354"/>
    </source>
</evidence>
<dbReference type="InterPro" id="IPR017948">
    <property type="entry name" value="TGFb_CS"/>
</dbReference>
<dbReference type="InterPro" id="IPR001839">
    <property type="entry name" value="TGF-b_C"/>
</dbReference>
<dbReference type="FunFam" id="2.10.90.10:FF:000001">
    <property type="entry name" value="Bone morphogenetic protein 4"/>
    <property type="match status" value="1"/>
</dbReference>
<dbReference type="InterPro" id="IPR029034">
    <property type="entry name" value="Cystine-knot_cytokine"/>
</dbReference>
<feature type="non-terminal residue" evidence="10">
    <location>
        <position position="1"/>
    </location>
</feature>
<accession>A0ABD2PJ48</accession>
<keyword evidence="4" id="KW-0732">Signal</keyword>
<evidence type="ECO:0000256" key="1">
    <source>
        <dbReference type="ARBA" id="ARBA00004613"/>
    </source>
</evidence>
<keyword evidence="5 8" id="KW-0339">Growth factor</keyword>